<dbReference type="InterPro" id="IPR006592">
    <property type="entry name" value="RNA_pol_N"/>
</dbReference>
<keyword evidence="7" id="KW-0862">Zinc</keyword>
<dbReference type="GO" id="GO:0000287">
    <property type="term" value="F:magnesium ion binding"/>
    <property type="evidence" value="ECO:0007669"/>
    <property type="project" value="UniProtKB-UniRule"/>
</dbReference>
<dbReference type="GO" id="GO:0003899">
    <property type="term" value="F:DNA-directed RNA polymerase activity"/>
    <property type="evidence" value="ECO:0007669"/>
    <property type="project" value="UniProtKB-UniRule"/>
</dbReference>
<evidence type="ECO:0000256" key="2">
    <source>
        <dbReference type="ARBA" id="ARBA00022679"/>
    </source>
</evidence>
<dbReference type="CDD" id="cd01609">
    <property type="entry name" value="RNAP_beta'_N"/>
    <property type="match status" value="1"/>
</dbReference>
<evidence type="ECO:0000313" key="10">
    <source>
        <dbReference type="EMBL" id="OGY40597.1"/>
    </source>
</evidence>
<dbReference type="Gene3D" id="2.40.50.100">
    <property type="match status" value="1"/>
</dbReference>
<keyword evidence="7" id="KW-0460">Magnesium</keyword>
<dbReference type="Pfam" id="PF00623">
    <property type="entry name" value="RNA_pol_Rpb1_2"/>
    <property type="match status" value="2"/>
</dbReference>
<dbReference type="Gene3D" id="1.10.1790.20">
    <property type="match status" value="1"/>
</dbReference>
<feature type="binding site" evidence="7">
    <location>
        <position position="74"/>
    </location>
    <ligand>
        <name>Zn(2+)</name>
        <dbReference type="ChEBI" id="CHEBI:29105"/>
        <label>1</label>
    </ligand>
</feature>
<feature type="binding site" evidence="7">
    <location>
        <position position="61"/>
    </location>
    <ligand>
        <name>Zn(2+)</name>
        <dbReference type="ChEBI" id="CHEBI:29105"/>
        <label>1</label>
    </ligand>
</feature>
<evidence type="ECO:0000256" key="4">
    <source>
        <dbReference type="ARBA" id="ARBA00022723"/>
    </source>
</evidence>
<evidence type="ECO:0000259" key="9">
    <source>
        <dbReference type="SMART" id="SM00663"/>
    </source>
</evidence>
<dbReference type="Gene3D" id="4.10.860.120">
    <property type="entry name" value="RNA polymerase II, clamp domain"/>
    <property type="match status" value="1"/>
</dbReference>
<dbReference type="Pfam" id="PF04998">
    <property type="entry name" value="RNA_pol_Rpb1_5"/>
    <property type="match status" value="1"/>
</dbReference>
<evidence type="ECO:0000256" key="1">
    <source>
        <dbReference type="ARBA" id="ARBA00022478"/>
    </source>
</evidence>
<feature type="domain" description="RNA polymerase N-terminal" evidence="9">
    <location>
        <begin position="271"/>
        <end position="555"/>
    </location>
</feature>
<evidence type="ECO:0000313" key="11">
    <source>
        <dbReference type="Proteomes" id="UP000178570"/>
    </source>
</evidence>
<dbReference type="InterPro" id="IPR007081">
    <property type="entry name" value="RNA_pol_Rpb1_5"/>
</dbReference>
<comment type="function">
    <text evidence="7 8">DNA-dependent RNA polymerase catalyzes the transcription of DNA into RNA using the four ribonucleoside triphosphates as substrates.</text>
</comment>
<accession>A0A1G1XMQ8</accession>
<dbReference type="InterPro" id="IPR044893">
    <property type="entry name" value="RNA_pol_Rpb1_clamp_domain"/>
</dbReference>
<sequence length="1221" mass="136973">MNIVDFEALKLSLASSDEILSWSFGEVIKPETINYRTQRPEKDGLFSERIFGPTKDFECYCGKYKKMRFKGVVCDRCGVEVTFAIVRRERMGHIELATPCAHIWFLRGIPSRIGMILDISLPQLEKVVYYTGYIITSVDEESKKKVLQELETELSSKVKLLKKGVKGKVLDENLKKLEFQYKKTKEEILSLRVSRILTELEYQQLAMKFGHVFEAETGSEPIRKILQNVDLKKLYRFLAKEAQDKKTLSRKKILQRMRLVKSMVESGVKPESMFLMVLPVIPPDLRPMVQLDGGRYASSDLNDLYRRIINRNNRLKKLIDLGSPEVIVRNEKRMLQEAVDALIDNSSRKTQGGLQAAVAANRRPLRSLADILKGKQGRFRQNLLGKRVDYSGRSVIVVGPELNLDQCGVPKKMALEIFKPIVINGLIQRELAHNTKAASRMIEDYDPVIWEILEDAIKDKYMILNRAPTLHRLSIQAFKPVLIEGLAIQIPPMVCQAFNADFDGDAMAIHLPLSEEAQKEAGEIMLSSKNILKPATGDPIAEPSKDMTFGIYWLTSLEDESLPAKRIFSSIEEALYAEAVKVVGLREKINVMIDNSLPKFKDVEGKFLETTVGRIIFNQSLGDGVGFINDKLDKKKVQKSIQSFIRAEGIEKTSLFLDKLRVLGFTYATLSRLSWGMDDLIIPKERDYLVKEAKKQVDQINDQFIQGFISAKEKSVKVIQLWTATINELKGYISKVLPQHGSVLSLIRSKAQGNEDQVQQLMIMKGLVTSPTGQIYEVPVEGCYKEGLNPLDYFVSIHGSRKGLVDTALRTADAGYLTRRLVDVAQDMVVREVDCGDVVGRLISKTRLERALGSAFQDFSKVIFGRVLVEDVKVGKKIIARKGEEIDWQKAKEIVESGAESVRVRSPLYCRTRFGLCQQCIGYDLGKNHLADIGDAVGVVAAQSIGEPGTQLTLRTFHTGGTALASDITQGLPRVEEIFELHSPKGKAALTKRDGAVHEIVSLGADRVVKIKHLEKTKTKRTRKEFDEYTVSAGLSIFVKTGDQVKKGQPLSEGSFDIKEVLAALGKRAAEEYIIKEIKKIYVSQGADIDDRWLEVIAKLMFSRVQIKNPGDSNFLPGEVIDKSRFLLTNDELKKSKKKVAKAYQLVMGISKVALGAEGFLSAASFQHTARVLIDASLGGRVDHLRGLKENVIIGKMIPCGTGFRSQDRTDAKNIRIRKDK</sequence>
<dbReference type="InterPro" id="IPR000722">
    <property type="entry name" value="RNA_pol_asu"/>
</dbReference>
<dbReference type="Gene3D" id="1.10.150.390">
    <property type="match status" value="1"/>
</dbReference>
<dbReference type="CDD" id="cd02655">
    <property type="entry name" value="RNAP_beta'_C"/>
    <property type="match status" value="1"/>
</dbReference>
<dbReference type="PANTHER" id="PTHR19376">
    <property type="entry name" value="DNA-DIRECTED RNA POLYMERASE"/>
    <property type="match status" value="1"/>
</dbReference>
<dbReference type="InterPro" id="IPR012754">
    <property type="entry name" value="DNA-dir_RpoC_beta_prime_bact"/>
</dbReference>
<keyword evidence="1 7" id="KW-0240">DNA-directed RNA polymerase</keyword>
<dbReference type="InterPro" id="IPR007066">
    <property type="entry name" value="RNA_pol_Rpb1_3"/>
</dbReference>
<evidence type="ECO:0000256" key="3">
    <source>
        <dbReference type="ARBA" id="ARBA00022695"/>
    </source>
</evidence>
<evidence type="ECO:0000256" key="7">
    <source>
        <dbReference type="HAMAP-Rule" id="MF_01322"/>
    </source>
</evidence>
<dbReference type="GO" id="GO:0003677">
    <property type="term" value="F:DNA binding"/>
    <property type="evidence" value="ECO:0007669"/>
    <property type="project" value="UniProtKB-UniRule"/>
</dbReference>
<comment type="similarity">
    <text evidence="7 8">Belongs to the RNA polymerase beta' chain family.</text>
</comment>
<dbReference type="Proteomes" id="UP000178570">
    <property type="component" value="Unassembled WGS sequence"/>
</dbReference>
<feature type="binding site" evidence="7">
    <location>
        <position position="917"/>
    </location>
    <ligand>
        <name>Zn(2+)</name>
        <dbReference type="ChEBI" id="CHEBI:29105"/>
        <label>2</label>
    </ligand>
</feature>
<dbReference type="NCBIfam" id="TIGR02386">
    <property type="entry name" value="rpoC_TIGR"/>
    <property type="match status" value="1"/>
</dbReference>
<keyword evidence="2 7" id="KW-0808">Transferase</keyword>
<keyword evidence="4 7" id="KW-0479">Metal-binding</keyword>
<proteinExistence type="inferred from homology"/>
<gene>
    <name evidence="7" type="primary">rpoC</name>
    <name evidence="10" type="ORF">A2570_02480</name>
</gene>
<dbReference type="GO" id="GO:0006351">
    <property type="term" value="P:DNA-templated transcription"/>
    <property type="evidence" value="ECO:0007669"/>
    <property type="project" value="UniProtKB-UniRule"/>
</dbReference>
<keyword evidence="3 7" id="KW-0548">Nucleotidyltransferase</keyword>
<feature type="binding site" evidence="7">
    <location>
        <position position="910"/>
    </location>
    <ligand>
        <name>Zn(2+)</name>
        <dbReference type="ChEBI" id="CHEBI:29105"/>
        <label>2</label>
    </ligand>
</feature>
<dbReference type="HAMAP" id="MF_01322">
    <property type="entry name" value="RNApol_bact_RpoC"/>
    <property type="match status" value="1"/>
</dbReference>
<evidence type="ECO:0000256" key="6">
    <source>
        <dbReference type="ARBA" id="ARBA00048552"/>
    </source>
</evidence>
<comment type="caution">
    <text evidence="10">The sequence shown here is derived from an EMBL/GenBank/DDBJ whole genome shotgun (WGS) entry which is preliminary data.</text>
</comment>
<dbReference type="Gene3D" id="1.10.40.90">
    <property type="match status" value="1"/>
</dbReference>
<feature type="binding site" evidence="7">
    <location>
        <position position="835"/>
    </location>
    <ligand>
        <name>Zn(2+)</name>
        <dbReference type="ChEBI" id="CHEBI:29105"/>
        <label>2</label>
    </ligand>
</feature>
<dbReference type="AlphaFoldDB" id="A0A1G1XMQ8"/>
<protein>
    <recommendedName>
        <fullName evidence="7">DNA-directed RNA polymerase subunit beta'</fullName>
        <shortName evidence="7">RNAP subunit beta'</shortName>
        <ecNumber evidence="7">2.7.7.6</ecNumber>
    </recommendedName>
    <alternativeName>
        <fullName evidence="7">RNA polymerase subunit beta'</fullName>
    </alternativeName>
    <alternativeName>
        <fullName evidence="7">Transcriptase subunit beta'</fullName>
    </alternativeName>
</protein>
<evidence type="ECO:0000256" key="8">
    <source>
        <dbReference type="RuleBase" id="RU004279"/>
    </source>
</evidence>
<dbReference type="SUPFAM" id="SSF64484">
    <property type="entry name" value="beta and beta-prime subunits of DNA dependent RNA-polymerase"/>
    <property type="match status" value="1"/>
</dbReference>
<dbReference type="Gene3D" id="1.10.274.100">
    <property type="entry name" value="RNA polymerase Rpb1, domain 3"/>
    <property type="match status" value="2"/>
</dbReference>
<feature type="binding site" evidence="7">
    <location>
        <position position="501"/>
    </location>
    <ligand>
        <name>Mg(2+)</name>
        <dbReference type="ChEBI" id="CHEBI:18420"/>
    </ligand>
</feature>
<dbReference type="Gene3D" id="1.10.132.30">
    <property type="match status" value="1"/>
</dbReference>
<comment type="subunit">
    <text evidence="7">The RNAP catalytic core consists of 2 alpha, 1 beta, 1 beta' and 1 omega subunit. When a sigma factor is associated with the core the holoenzyme is formed, which can initiate transcription.</text>
</comment>
<dbReference type="InterPro" id="IPR007080">
    <property type="entry name" value="RNA_pol_Rpb1_1"/>
</dbReference>
<dbReference type="STRING" id="1797529.A2570_02480"/>
<comment type="catalytic activity">
    <reaction evidence="6 7 8">
        <text>RNA(n) + a ribonucleoside 5'-triphosphate = RNA(n+1) + diphosphate</text>
        <dbReference type="Rhea" id="RHEA:21248"/>
        <dbReference type="Rhea" id="RHEA-COMP:14527"/>
        <dbReference type="Rhea" id="RHEA-COMP:17342"/>
        <dbReference type="ChEBI" id="CHEBI:33019"/>
        <dbReference type="ChEBI" id="CHEBI:61557"/>
        <dbReference type="ChEBI" id="CHEBI:140395"/>
        <dbReference type="EC" id="2.7.7.6"/>
    </reaction>
</comment>
<name>A0A1G1XMQ8_9BACT</name>
<dbReference type="GO" id="GO:0000428">
    <property type="term" value="C:DNA-directed RNA polymerase complex"/>
    <property type="evidence" value="ECO:0007669"/>
    <property type="project" value="UniProtKB-KW"/>
</dbReference>
<dbReference type="Pfam" id="PF04983">
    <property type="entry name" value="RNA_pol_Rpb1_3"/>
    <property type="match status" value="1"/>
</dbReference>
<reference evidence="10 11" key="1">
    <citation type="journal article" date="2016" name="Nat. Commun.">
        <title>Thousands of microbial genomes shed light on interconnected biogeochemical processes in an aquifer system.</title>
        <authorList>
            <person name="Anantharaman K."/>
            <person name="Brown C.T."/>
            <person name="Hug L.A."/>
            <person name="Sharon I."/>
            <person name="Castelle C.J."/>
            <person name="Probst A.J."/>
            <person name="Thomas B.C."/>
            <person name="Singh A."/>
            <person name="Wilkins M.J."/>
            <person name="Karaoz U."/>
            <person name="Brodie E.L."/>
            <person name="Williams K.H."/>
            <person name="Hubbard S.S."/>
            <person name="Banfield J.F."/>
        </authorList>
    </citation>
    <scope>NUCLEOTIDE SEQUENCE [LARGE SCALE GENOMIC DNA]</scope>
</reference>
<comment type="cofactor">
    <cofactor evidence="7">
        <name>Mg(2+)</name>
        <dbReference type="ChEBI" id="CHEBI:18420"/>
    </cofactor>
    <text evidence="7">Binds 1 Mg(2+) ion per subunit.</text>
</comment>
<keyword evidence="5 7" id="KW-0804">Transcription</keyword>
<dbReference type="EMBL" id="MHHY01000007">
    <property type="protein sequence ID" value="OGY40597.1"/>
    <property type="molecule type" value="Genomic_DNA"/>
</dbReference>
<evidence type="ECO:0000256" key="5">
    <source>
        <dbReference type="ARBA" id="ARBA00023163"/>
    </source>
</evidence>
<feature type="binding site" evidence="7">
    <location>
        <position position="505"/>
    </location>
    <ligand>
        <name>Mg(2+)</name>
        <dbReference type="ChEBI" id="CHEBI:18420"/>
    </ligand>
</feature>
<dbReference type="EC" id="2.7.7.6" evidence="7"/>
<feature type="binding site" evidence="7">
    <location>
        <position position="59"/>
    </location>
    <ligand>
        <name>Zn(2+)</name>
        <dbReference type="ChEBI" id="CHEBI:29105"/>
        <label>1</label>
    </ligand>
</feature>
<dbReference type="InterPro" id="IPR045867">
    <property type="entry name" value="DNA-dir_RpoC_beta_prime"/>
</dbReference>
<feature type="binding site" evidence="7">
    <location>
        <position position="77"/>
    </location>
    <ligand>
        <name>Zn(2+)</name>
        <dbReference type="ChEBI" id="CHEBI:29105"/>
        <label>1</label>
    </ligand>
</feature>
<dbReference type="Gene3D" id="2.40.40.20">
    <property type="match status" value="1"/>
</dbReference>
<dbReference type="InterPro" id="IPR042102">
    <property type="entry name" value="RNA_pol_Rpb1_3_sf"/>
</dbReference>
<dbReference type="InterPro" id="IPR038120">
    <property type="entry name" value="Rpb1_funnel_sf"/>
</dbReference>
<feature type="binding site" evidence="7">
    <location>
        <position position="920"/>
    </location>
    <ligand>
        <name>Zn(2+)</name>
        <dbReference type="ChEBI" id="CHEBI:29105"/>
        <label>2</label>
    </ligand>
</feature>
<comment type="cofactor">
    <cofactor evidence="7">
        <name>Zn(2+)</name>
        <dbReference type="ChEBI" id="CHEBI:29105"/>
    </cofactor>
    <text evidence="7">Binds 2 Zn(2+) ions per subunit.</text>
</comment>
<dbReference type="PANTHER" id="PTHR19376:SF54">
    <property type="entry name" value="DNA-DIRECTED RNA POLYMERASE SUBUNIT BETA"/>
    <property type="match status" value="1"/>
</dbReference>
<feature type="binding site" evidence="7">
    <location>
        <position position="503"/>
    </location>
    <ligand>
        <name>Mg(2+)</name>
        <dbReference type="ChEBI" id="CHEBI:18420"/>
    </ligand>
</feature>
<organism evidence="10 11">
    <name type="scientific">Candidatus Brennerbacteria bacterium RIFOXYD1_FULL_41_16</name>
    <dbReference type="NCBI Taxonomy" id="1797529"/>
    <lineage>
        <taxon>Bacteria</taxon>
        <taxon>Candidatus Brenneribacteriota</taxon>
    </lineage>
</organism>
<dbReference type="SMART" id="SM00663">
    <property type="entry name" value="RPOLA_N"/>
    <property type="match status" value="1"/>
</dbReference>
<dbReference type="Pfam" id="PF04997">
    <property type="entry name" value="RNA_pol_Rpb1_1"/>
    <property type="match status" value="1"/>
</dbReference>
<dbReference type="GO" id="GO:0008270">
    <property type="term" value="F:zinc ion binding"/>
    <property type="evidence" value="ECO:0007669"/>
    <property type="project" value="UniProtKB-UniRule"/>
</dbReference>